<evidence type="ECO:0000313" key="2">
    <source>
        <dbReference type="Proteomes" id="UP000623129"/>
    </source>
</evidence>
<gene>
    <name evidence="1" type="ORF">FCM35_KLT11658</name>
</gene>
<dbReference type="Proteomes" id="UP000623129">
    <property type="component" value="Unassembled WGS sequence"/>
</dbReference>
<accession>A0A833V3N4</accession>
<organism evidence="1 2">
    <name type="scientific">Carex littledalei</name>
    <dbReference type="NCBI Taxonomy" id="544730"/>
    <lineage>
        <taxon>Eukaryota</taxon>
        <taxon>Viridiplantae</taxon>
        <taxon>Streptophyta</taxon>
        <taxon>Embryophyta</taxon>
        <taxon>Tracheophyta</taxon>
        <taxon>Spermatophyta</taxon>
        <taxon>Magnoliopsida</taxon>
        <taxon>Liliopsida</taxon>
        <taxon>Poales</taxon>
        <taxon>Cyperaceae</taxon>
        <taxon>Cyperoideae</taxon>
        <taxon>Cariceae</taxon>
        <taxon>Carex</taxon>
        <taxon>Carex subgen. Euthyceras</taxon>
    </lineage>
</organism>
<comment type="caution">
    <text evidence="1">The sequence shown here is derived from an EMBL/GenBank/DDBJ whole genome shotgun (WGS) entry which is preliminary data.</text>
</comment>
<proteinExistence type="predicted"/>
<keyword evidence="2" id="KW-1185">Reference proteome</keyword>
<dbReference type="AlphaFoldDB" id="A0A833V3N4"/>
<sequence length="66" mass="7689">MSESLTLQCLMLDSKTKKKVKETTALWHPNNLDEIPLQTLAPEEEEPVLQLTHLEDRGAWSRLKFR</sequence>
<name>A0A833V3N4_9POAL</name>
<evidence type="ECO:0000313" key="1">
    <source>
        <dbReference type="EMBL" id="KAF3324191.1"/>
    </source>
</evidence>
<protein>
    <submittedName>
        <fullName evidence="1">Uncharacterized protein</fullName>
    </submittedName>
</protein>
<reference evidence="1" key="1">
    <citation type="submission" date="2020-01" db="EMBL/GenBank/DDBJ databases">
        <title>Genome sequence of Kobresia littledalei, the first chromosome-level genome in the family Cyperaceae.</title>
        <authorList>
            <person name="Qu G."/>
        </authorList>
    </citation>
    <scope>NUCLEOTIDE SEQUENCE</scope>
    <source>
        <strain evidence="1">C.B.Clarke</strain>
        <tissue evidence="1">Leaf</tissue>
    </source>
</reference>
<dbReference type="EMBL" id="SWLB01000022">
    <property type="protein sequence ID" value="KAF3324191.1"/>
    <property type="molecule type" value="Genomic_DNA"/>
</dbReference>